<sequence>MKFSLAVETKIFNQHIKDFNRKTNVSTEKVIKKFAFDLLKGIITKMPVKFGQARAGWYAAFETLGGSGPHTGTPEESKGRTQGSFTDHTQGTFKDKWIEIINGVEHMIFLEYGWSQQAPLGVIRVSMREMRKGELPKNMTAQMQKDWTSF</sequence>
<gene>
    <name evidence="3" type="ORF">MM415B02567_0007</name>
    <name evidence="2" type="ORF">TM448A01708_0008</name>
</gene>
<reference evidence="2" key="1">
    <citation type="submission" date="2020-03" db="EMBL/GenBank/DDBJ databases">
        <title>The deep terrestrial virosphere.</title>
        <authorList>
            <person name="Holmfeldt K."/>
            <person name="Nilsson E."/>
            <person name="Simone D."/>
            <person name="Lopez-Fernandez M."/>
            <person name="Wu X."/>
            <person name="de Brujin I."/>
            <person name="Lundin D."/>
            <person name="Andersson A."/>
            <person name="Bertilsson S."/>
            <person name="Dopson M."/>
        </authorList>
    </citation>
    <scope>NUCLEOTIDE SEQUENCE</scope>
    <source>
        <strain evidence="3">MM415B02567</strain>
        <strain evidence="2">TM448A01708</strain>
    </source>
</reference>
<accession>A0A6H1ZQW7</accession>
<dbReference type="EMBL" id="MT142839">
    <property type="protein sequence ID" value="QJA89330.1"/>
    <property type="molecule type" value="Genomic_DNA"/>
</dbReference>
<feature type="region of interest" description="Disordered" evidence="1">
    <location>
        <begin position="68"/>
        <end position="87"/>
    </location>
</feature>
<organism evidence="2">
    <name type="scientific">viral metagenome</name>
    <dbReference type="NCBI Taxonomy" id="1070528"/>
    <lineage>
        <taxon>unclassified sequences</taxon>
        <taxon>metagenomes</taxon>
        <taxon>organismal metagenomes</taxon>
    </lineage>
</organism>
<protein>
    <submittedName>
        <fullName evidence="2">Putative tail protein</fullName>
    </submittedName>
</protein>
<dbReference type="EMBL" id="MT144188">
    <property type="protein sequence ID" value="QJA50323.1"/>
    <property type="molecule type" value="Genomic_DNA"/>
</dbReference>
<name>A0A6H1ZQW7_9ZZZZ</name>
<proteinExistence type="predicted"/>
<evidence type="ECO:0000313" key="3">
    <source>
        <dbReference type="EMBL" id="QJA89330.1"/>
    </source>
</evidence>
<evidence type="ECO:0000256" key="1">
    <source>
        <dbReference type="SAM" id="MobiDB-lite"/>
    </source>
</evidence>
<evidence type="ECO:0000313" key="2">
    <source>
        <dbReference type="EMBL" id="QJA50323.1"/>
    </source>
</evidence>
<dbReference type="AlphaFoldDB" id="A0A6H1ZQW7"/>